<dbReference type="PANTHER" id="PTHR11851">
    <property type="entry name" value="METALLOPROTEASE"/>
    <property type="match status" value="1"/>
</dbReference>
<dbReference type="Pfam" id="PF00675">
    <property type="entry name" value="Peptidase_M16"/>
    <property type="match status" value="1"/>
</dbReference>
<keyword evidence="8" id="KW-1185">Reference proteome</keyword>
<feature type="domain" description="Peptidase M16 N-terminal" evidence="6">
    <location>
        <begin position="69"/>
        <end position="113"/>
    </location>
</feature>
<evidence type="ECO:0000256" key="5">
    <source>
        <dbReference type="ARBA" id="ARBA00023049"/>
    </source>
</evidence>
<organism evidence="7 8">
    <name type="scientific">Sphagnum jensenii</name>
    <dbReference type="NCBI Taxonomy" id="128206"/>
    <lineage>
        <taxon>Eukaryota</taxon>
        <taxon>Viridiplantae</taxon>
        <taxon>Streptophyta</taxon>
        <taxon>Embryophyta</taxon>
        <taxon>Bryophyta</taxon>
        <taxon>Sphagnophytina</taxon>
        <taxon>Sphagnopsida</taxon>
        <taxon>Sphagnales</taxon>
        <taxon>Sphagnaceae</taxon>
        <taxon>Sphagnum</taxon>
    </lineage>
</organism>
<dbReference type="Proteomes" id="UP001497444">
    <property type="component" value="Unassembled WGS sequence"/>
</dbReference>
<dbReference type="Gene3D" id="3.30.830.10">
    <property type="entry name" value="Metalloenzyme, LuxS/M16 peptidase-like"/>
    <property type="match status" value="1"/>
</dbReference>
<evidence type="ECO:0000256" key="3">
    <source>
        <dbReference type="ARBA" id="ARBA00022801"/>
    </source>
</evidence>
<protein>
    <recommendedName>
        <fullName evidence="6">Peptidase M16 N-terminal domain-containing protein</fullName>
    </recommendedName>
</protein>
<evidence type="ECO:0000313" key="8">
    <source>
        <dbReference type="Proteomes" id="UP001497444"/>
    </source>
</evidence>
<keyword evidence="4" id="KW-0862">Zinc</keyword>
<dbReference type="InterPro" id="IPR011765">
    <property type="entry name" value="Pept_M16_N"/>
</dbReference>
<sequence>MIVSSILRRARYSWQRVATVTAVRHGHALAVPDERFQRYNLLVPSRIDHTPILSTPELKLTTLPNGLGVATESNLSTDSATFGVWIDAGSRFEADATNGTAHFLEHMIFKGTK</sequence>
<gene>
    <name evidence="7" type="ORF">CSSPJE1EN1_LOCUS25453</name>
</gene>
<comment type="caution">
    <text evidence="7">The sequence shown here is derived from an EMBL/GenBank/DDBJ whole genome shotgun (WGS) entry which is preliminary data.</text>
</comment>
<dbReference type="InterPro" id="IPR050361">
    <property type="entry name" value="MPP/UQCRC_Complex"/>
</dbReference>
<name>A0ABP0V993_9BRYO</name>
<dbReference type="PROSITE" id="PS00143">
    <property type="entry name" value="INSULINASE"/>
    <property type="match status" value="1"/>
</dbReference>
<dbReference type="PANTHER" id="PTHR11851:SF149">
    <property type="entry name" value="GH01077P"/>
    <property type="match status" value="1"/>
</dbReference>
<keyword evidence="1" id="KW-0645">Protease</keyword>
<evidence type="ECO:0000256" key="4">
    <source>
        <dbReference type="ARBA" id="ARBA00022833"/>
    </source>
</evidence>
<evidence type="ECO:0000256" key="2">
    <source>
        <dbReference type="ARBA" id="ARBA00022723"/>
    </source>
</evidence>
<evidence type="ECO:0000313" key="7">
    <source>
        <dbReference type="EMBL" id="CAK9250075.1"/>
    </source>
</evidence>
<reference evidence="7" key="1">
    <citation type="submission" date="2024-02" db="EMBL/GenBank/DDBJ databases">
        <authorList>
            <consortium name="ELIXIR-Norway"/>
            <consortium name="Elixir Norway"/>
        </authorList>
    </citation>
    <scope>NUCLEOTIDE SEQUENCE</scope>
</reference>
<dbReference type="InterPro" id="IPR011249">
    <property type="entry name" value="Metalloenz_LuxS/M16"/>
</dbReference>
<keyword evidence="3" id="KW-0378">Hydrolase</keyword>
<dbReference type="SUPFAM" id="SSF63411">
    <property type="entry name" value="LuxS/MPP-like metallohydrolase"/>
    <property type="match status" value="1"/>
</dbReference>
<dbReference type="InterPro" id="IPR001431">
    <property type="entry name" value="Pept_M16_Zn_BS"/>
</dbReference>
<proteinExistence type="predicted"/>
<accession>A0ABP0V993</accession>
<evidence type="ECO:0000259" key="6">
    <source>
        <dbReference type="Pfam" id="PF00675"/>
    </source>
</evidence>
<evidence type="ECO:0000256" key="1">
    <source>
        <dbReference type="ARBA" id="ARBA00022670"/>
    </source>
</evidence>
<keyword evidence="2" id="KW-0479">Metal-binding</keyword>
<dbReference type="EMBL" id="CAXAQS010000101">
    <property type="protein sequence ID" value="CAK9250075.1"/>
    <property type="molecule type" value="Genomic_DNA"/>
</dbReference>
<keyword evidence="5" id="KW-0482">Metalloprotease</keyword>